<dbReference type="Gene3D" id="3.30.750.24">
    <property type="entry name" value="STAS domain"/>
    <property type="match status" value="1"/>
</dbReference>
<feature type="domain" description="STAS" evidence="1">
    <location>
        <begin position="18"/>
        <end position="104"/>
    </location>
</feature>
<evidence type="ECO:0000313" key="2">
    <source>
        <dbReference type="EMBL" id="MFC4822188.1"/>
    </source>
</evidence>
<sequence length="104" mass="10599">MADTQASLRIERVDATRVRVSGALGFVQAAAAYGRYGEIAGGAGGPIELDVDGLRGVDSATLAVLLAWAARAARGGRALRLSGVPADLRALARLCDVEPLLGIA</sequence>
<dbReference type="InterPro" id="IPR002645">
    <property type="entry name" value="STAS_dom"/>
</dbReference>
<dbReference type="SUPFAM" id="SSF52091">
    <property type="entry name" value="SpoIIaa-like"/>
    <property type="match status" value="1"/>
</dbReference>
<dbReference type="PROSITE" id="PS50801">
    <property type="entry name" value="STAS"/>
    <property type="match status" value="1"/>
</dbReference>
<name>A0ABV9QXT3_9GAMM</name>
<accession>A0ABV9QXT3</accession>
<dbReference type="InterPro" id="IPR036513">
    <property type="entry name" value="STAS_dom_sf"/>
</dbReference>
<keyword evidence="3" id="KW-1185">Reference proteome</keyword>
<proteinExistence type="predicted"/>
<dbReference type="RefSeq" id="WP_380022467.1">
    <property type="nucleotide sequence ID" value="NZ_JBHSHD010000015.1"/>
</dbReference>
<organism evidence="2 3">
    <name type="scientific">Dokdonella ginsengisoli</name>
    <dbReference type="NCBI Taxonomy" id="363846"/>
    <lineage>
        <taxon>Bacteria</taxon>
        <taxon>Pseudomonadati</taxon>
        <taxon>Pseudomonadota</taxon>
        <taxon>Gammaproteobacteria</taxon>
        <taxon>Lysobacterales</taxon>
        <taxon>Rhodanobacteraceae</taxon>
        <taxon>Dokdonella</taxon>
    </lineage>
</organism>
<protein>
    <submittedName>
        <fullName evidence="2">STAS domain-containing protein</fullName>
    </submittedName>
</protein>
<dbReference type="Proteomes" id="UP001595886">
    <property type="component" value="Unassembled WGS sequence"/>
</dbReference>
<reference evidence="3" key="1">
    <citation type="journal article" date="2019" name="Int. J. Syst. Evol. Microbiol.">
        <title>The Global Catalogue of Microorganisms (GCM) 10K type strain sequencing project: providing services to taxonomists for standard genome sequencing and annotation.</title>
        <authorList>
            <consortium name="The Broad Institute Genomics Platform"/>
            <consortium name="The Broad Institute Genome Sequencing Center for Infectious Disease"/>
            <person name="Wu L."/>
            <person name="Ma J."/>
        </authorList>
    </citation>
    <scope>NUCLEOTIDE SEQUENCE [LARGE SCALE GENOMIC DNA]</scope>
    <source>
        <strain evidence="3">CCUG 30340</strain>
    </source>
</reference>
<comment type="caution">
    <text evidence="2">The sequence shown here is derived from an EMBL/GenBank/DDBJ whole genome shotgun (WGS) entry which is preliminary data.</text>
</comment>
<evidence type="ECO:0000313" key="3">
    <source>
        <dbReference type="Proteomes" id="UP001595886"/>
    </source>
</evidence>
<evidence type="ECO:0000259" key="1">
    <source>
        <dbReference type="PROSITE" id="PS50801"/>
    </source>
</evidence>
<dbReference type="InterPro" id="IPR058548">
    <property type="entry name" value="MlaB-like_STAS"/>
</dbReference>
<gene>
    <name evidence="2" type="ORF">ACFO6Q_17815</name>
</gene>
<dbReference type="EMBL" id="JBHSHD010000015">
    <property type="protein sequence ID" value="MFC4822188.1"/>
    <property type="molecule type" value="Genomic_DNA"/>
</dbReference>
<dbReference type="Pfam" id="PF13466">
    <property type="entry name" value="STAS_2"/>
    <property type="match status" value="1"/>
</dbReference>